<reference evidence="2" key="1">
    <citation type="submission" date="2025-08" db="UniProtKB">
        <authorList>
            <consortium name="RefSeq"/>
        </authorList>
    </citation>
    <scope>IDENTIFICATION</scope>
    <source>
        <tissue evidence="2">Gonad</tissue>
    </source>
</reference>
<proteinExistence type="predicted"/>
<dbReference type="AlphaFoldDB" id="A0A6P4ZKK9"/>
<gene>
    <name evidence="2" type="primary">LOC109475458</name>
</gene>
<evidence type="ECO:0000313" key="1">
    <source>
        <dbReference type="Proteomes" id="UP000515135"/>
    </source>
</evidence>
<accession>A0A6P4ZKK9</accession>
<sequence>MLYLALTQRPCTQITPARCCELAILPQHRDEQPCIYYFSFACHTLTEKRFIDTVIFRCALQLMLPVNQHGLTHGGNVTRAKGSPLCWTKNRRTEYSTSLVILPQHVTMTYRTEVKTSLTDCEAWYKTSVELIPHKYTNMKVLYRYSR</sequence>
<name>A0A6P4ZKK9_BRABE</name>
<keyword evidence="1" id="KW-1185">Reference proteome</keyword>
<dbReference type="KEGG" id="bbel:109475458"/>
<evidence type="ECO:0000313" key="2">
    <source>
        <dbReference type="RefSeq" id="XP_019631617.1"/>
    </source>
</evidence>
<organism evidence="1 2">
    <name type="scientific">Branchiostoma belcheri</name>
    <name type="common">Amphioxus</name>
    <dbReference type="NCBI Taxonomy" id="7741"/>
    <lineage>
        <taxon>Eukaryota</taxon>
        <taxon>Metazoa</taxon>
        <taxon>Chordata</taxon>
        <taxon>Cephalochordata</taxon>
        <taxon>Leptocardii</taxon>
        <taxon>Amphioxiformes</taxon>
        <taxon>Branchiostomatidae</taxon>
        <taxon>Branchiostoma</taxon>
    </lineage>
</organism>
<protein>
    <submittedName>
        <fullName evidence="2">Uncharacterized protein LOC109475458</fullName>
    </submittedName>
</protein>
<dbReference type="GeneID" id="109475458"/>
<dbReference type="RefSeq" id="XP_019631617.1">
    <property type="nucleotide sequence ID" value="XM_019776058.1"/>
</dbReference>
<dbReference type="Proteomes" id="UP000515135">
    <property type="component" value="Unplaced"/>
</dbReference>
<dbReference type="OrthoDB" id="9970698at2759"/>